<evidence type="ECO:0000313" key="1">
    <source>
        <dbReference type="Proteomes" id="UP000095287"/>
    </source>
</evidence>
<protein>
    <submittedName>
        <fullName evidence="2">Ezrin</fullName>
    </submittedName>
</protein>
<proteinExistence type="predicted"/>
<accession>A0A1I8ABB1</accession>
<dbReference type="AlphaFoldDB" id="A0A1I8ABB1"/>
<organism evidence="1 2">
    <name type="scientific">Steinernema glaseri</name>
    <dbReference type="NCBI Taxonomy" id="37863"/>
    <lineage>
        <taxon>Eukaryota</taxon>
        <taxon>Metazoa</taxon>
        <taxon>Ecdysozoa</taxon>
        <taxon>Nematoda</taxon>
        <taxon>Chromadorea</taxon>
        <taxon>Rhabditida</taxon>
        <taxon>Tylenchina</taxon>
        <taxon>Panagrolaimomorpha</taxon>
        <taxon>Strongyloidoidea</taxon>
        <taxon>Steinernematidae</taxon>
        <taxon>Steinernema</taxon>
    </lineage>
</organism>
<dbReference type="Proteomes" id="UP000095287">
    <property type="component" value="Unplaced"/>
</dbReference>
<keyword evidence="1" id="KW-1185">Reference proteome</keyword>
<name>A0A1I8ABB1_9BILA</name>
<reference evidence="2" key="1">
    <citation type="submission" date="2016-11" db="UniProtKB">
        <authorList>
            <consortium name="WormBaseParasite"/>
        </authorList>
    </citation>
    <scope>IDENTIFICATION</scope>
</reference>
<evidence type="ECO:0000313" key="2">
    <source>
        <dbReference type="WBParaSite" id="L893_g3985.t1"/>
    </source>
</evidence>
<dbReference type="WBParaSite" id="L893_g3985.t1">
    <property type="protein sequence ID" value="L893_g3985.t1"/>
    <property type="gene ID" value="L893_g3985"/>
</dbReference>
<sequence length="47" mass="5681">LASHPQPEEDMRQSTPENRYYSKEELEWKKQARKEEINKRKCCCAVL</sequence>